<evidence type="ECO:0000313" key="4">
    <source>
        <dbReference type="Proteomes" id="UP000011087"/>
    </source>
</evidence>
<evidence type="ECO:0000259" key="1">
    <source>
        <dbReference type="Pfam" id="PF16561"/>
    </source>
</evidence>
<organism evidence="2">
    <name type="scientific">Guillardia theta (strain CCMP2712)</name>
    <name type="common">Cryptophyte</name>
    <dbReference type="NCBI Taxonomy" id="905079"/>
    <lineage>
        <taxon>Eukaryota</taxon>
        <taxon>Cryptophyceae</taxon>
        <taxon>Pyrenomonadales</taxon>
        <taxon>Geminigeraceae</taxon>
        <taxon>Guillardia</taxon>
    </lineage>
</organism>
<evidence type="ECO:0000313" key="3">
    <source>
        <dbReference type="EnsemblProtists" id="EKX54922"/>
    </source>
</evidence>
<protein>
    <recommendedName>
        <fullName evidence="1">AMP-activated protein kinase glycogen-binding domain-containing protein</fullName>
    </recommendedName>
</protein>
<dbReference type="RefSeq" id="XP_005841902.1">
    <property type="nucleotide sequence ID" value="XM_005841845.1"/>
</dbReference>
<dbReference type="CDD" id="cd02859">
    <property type="entry name" value="E_set_AMPKbeta_like_N"/>
    <property type="match status" value="1"/>
</dbReference>
<dbReference type="InterPro" id="IPR032640">
    <property type="entry name" value="AMPK1_CBM"/>
</dbReference>
<dbReference type="Proteomes" id="UP000011087">
    <property type="component" value="Unassembled WGS sequence"/>
</dbReference>
<name>L1K2W4_GUITC</name>
<dbReference type="Gene3D" id="2.60.40.10">
    <property type="entry name" value="Immunoglobulins"/>
    <property type="match status" value="1"/>
</dbReference>
<evidence type="ECO:0000313" key="2">
    <source>
        <dbReference type="EMBL" id="EKX54922.1"/>
    </source>
</evidence>
<dbReference type="InterPro" id="IPR014756">
    <property type="entry name" value="Ig_E-set"/>
</dbReference>
<dbReference type="GeneID" id="17311456"/>
<dbReference type="EnsemblProtists" id="EKX54922">
    <property type="protein sequence ID" value="EKX54922"/>
    <property type="gene ID" value="GUITHDRAFT_149903"/>
</dbReference>
<keyword evidence="4" id="KW-1185">Reference proteome</keyword>
<dbReference type="SUPFAM" id="SSF81296">
    <property type="entry name" value="E set domains"/>
    <property type="match status" value="1"/>
</dbReference>
<dbReference type="HOGENOM" id="CLU_599148_0_0_1"/>
<feature type="domain" description="AMP-activated protein kinase glycogen-binding" evidence="1">
    <location>
        <begin position="235"/>
        <end position="309"/>
    </location>
</feature>
<sequence length="457" mass="53246">MMKHEFLQVDLYAVTHNFEVDESQWELFVCEFYGNDKNRKRRERKMKLARRNNTIAMATRGEGVLALRGSTLWTSSFKQKSDVGQVWYKYFLQRKGWRRKTRVWESGCFRRFDTSLGYNKMIIEDVFKLSLHPLSERIPRQYLDEDVEVDRQVKVPFWSDEGDVNLLLVLDTGVKKTSPVRRFCGNLLQVPMGCLSSVSEQIAAARRNLLDFVTRQELEINWMTTPDMPPHCHPKEVVLVDSYNQWSKKTVMNRLAYGINEFRTTLKLPAGQHQLAFYVDGERLCSPNYPLIEVEGSEDYNNIISIRHSPTILRKLSLLLLGIFNPRNLLSFQFLVVNAVMKLDLLTVDDIMLLSKNPTLSYNAAREHLVRNFLRQSKEYIMYVIEMPMKAARSIRRILSLLDSGEEQICCDQDTLQRLNKLEEVDALHSQLQERRTMAMLATRAVQLETVCLAMSV</sequence>
<reference evidence="2 4" key="1">
    <citation type="journal article" date="2012" name="Nature">
        <title>Algal genomes reveal evolutionary mosaicism and the fate of nucleomorphs.</title>
        <authorList>
            <consortium name="DOE Joint Genome Institute"/>
            <person name="Curtis B.A."/>
            <person name="Tanifuji G."/>
            <person name="Burki F."/>
            <person name="Gruber A."/>
            <person name="Irimia M."/>
            <person name="Maruyama S."/>
            <person name="Arias M.C."/>
            <person name="Ball S.G."/>
            <person name="Gile G.H."/>
            <person name="Hirakawa Y."/>
            <person name="Hopkins J.F."/>
            <person name="Kuo A."/>
            <person name="Rensing S.A."/>
            <person name="Schmutz J."/>
            <person name="Symeonidi A."/>
            <person name="Elias M."/>
            <person name="Eveleigh R.J."/>
            <person name="Herman E.K."/>
            <person name="Klute M.J."/>
            <person name="Nakayama T."/>
            <person name="Obornik M."/>
            <person name="Reyes-Prieto A."/>
            <person name="Armbrust E.V."/>
            <person name="Aves S.J."/>
            <person name="Beiko R.G."/>
            <person name="Coutinho P."/>
            <person name="Dacks J.B."/>
            <person name="Durnford D.G."/>
            <person name="Fast N.M."/>
            <person name="Green B.R."/>
            <person name="Grisdale C.J."/>
            <person name="Hempel F."/>
            <person name="Henrissat B."/>
            <person name="Hoppner M.P."/>
            <person name="Ishida K."/>
            <person name="Kim E."/>
            <person name="Koreny L."/>
            <person name="Kroth P.G."/>
            <person name="Liu Y."/>
            <person name="Malik S.B."/>
            <person name="Maier U.G."/>
            <person name="McRose D."/>
            <person name="Mock T."/>
            <person name="Neilson J.A."/>
            <person name="Onodera N.T."/>
            <person name="Poole A.M."/>
            <person name="Pritham E.J."/>
            <person name="Richards T.A."/>
            <person name="Rocap G."/>
            <person name="Roy S.W."/>
            <person name="Sarai C."/>
            <person name="Schaack S."/>
            <person name="Shirato S."/>
            <person name="Slamovits C.H."/>
            <person name="Spencer D.F."/>
            <person name="Suzuki S."/>
            <person name="Worden A.Z."/>
            <person name="Zauner S."/>
            <person name="Barry K."/>
            <person name="Bell C."/>
            <person name="Bharti A.K."/>
            <person name="Crow J.A."/>
            <person name="Grimwood J."/>
            <person name="Kramer R."/>
            <person name="Lindquist E."/>
            <person name="Lucas S."/>
            <person name="Salamov A."/>
            <person name="McFadden G.I."/>
            <person name="Lane C.E."/>
            <person name="Keeling P.J."/>
            <person name="Gray M.W."/>
            <person name="Grigoriev I.V."/>
            <person name="Archibald J.M."/>
        </authorList>
    </citation>
    <scope>NUCLEOTIDE SEQUENCE</scope>
    <source>
        <strain evidence="2 4">CCMP2712</strain>
    </source>
</reference>
<gene>
    <name evidence="2" type="ORF">GUITHDRAFT_149903</name>
</gene>
<proteinExistence type="predicted"/>
<dbReference type="AlphaFoldDB" id="L1K2W4"/>
<dbReference type="EMBL" id="JH992966">
    <property type="protein sequence ID" value="EKX54922.1"/>
    <property type="molecule type" value="Genomic_DNA"/>
</dbReference>
<dbReference type="Pfam" id="PF16561">
    <property type="entry name" value="AMPK1_CBM"/>
    <property type="match status" value="1"/>
</dbReference>
<reference evidence="3" key="3">
    <citation type="submission" date="2016-03" db="UniProtKB">
        <authorList>
            <consortium name="EnsemblProtists"/>
        </authorList>
    </citation>
    <scope>IDENTIFICATION</scope>
</reference>
<dbReference type="PaxDb" id="55529-EKX54922"/>
<dbReference type="KEGG" id="gtt:GUITHDRAFT_149903"/>
<dbReference type="InterPro" id="IPR013783">
    <property type="entry name" value="Ig-like_fold"/>
</dbReference>
<reference evidence="4" key="2">
    <citation type="submission" date="2012-11" db="EMBL/GenBank/DDBJ databases">
        <authorList>
            <person name="Kuo A."/>
            <person name="Curtis B.A."/>
            <person name="Tanifuji G."/>
            <person name="Burki F."/>
            <person name="Gruber A."/>
            <person name="Irimia M."/>
            <person name="Maruyama S."/>
            <person name="Arias M.C."/>
            <person name="Ball S.G."/>
            <person name="Gile G.H."/>
            <person name="Hirakawa Y."/>
            <person name="Hopkins J.F."/>
            <person name="Rensing S.A."/>
            <person name="Schmutz J."/>
            <person name="Symeonidi A."/>
            <person name="Elias M."/>
            <person name="Eveleigh R.J."/>
            <person name="Herman E.K."/>
            <person name="Klute M.J."/>
            <person name="Nakayama T."/>
            <person name="Obornik M."/>
            <person name="Reyes-Prieto A."/>
            <person name="Armbrust E.V."/>
            <person name="Aves S.J."/>
            <person name="Beiko R.G."/>
            <person name="Coutinho P."/>
            <person name="Dacks J.B."/>
            <person name="Durnford D.G."/>
            <person name="Fast N.M."/>
            <person name="Green B.R."/>
            <person name="Grisdale C."/>
            <person name="Hempe F."/>
            <person name="Henrissat B."/>
            <person name="Hoppner M.P."/>
            <person name="Ishida K.-I."/>
            <person name="Kim E."/>
            <person name="Koreny L."/>
            <person name="Kroth P.G."/>
            <person name="Liu Y."/>
            <person name="Malik S.-B."/>
            <person name="Maier U.G."/>
            <person name="McRose D."/>
            <person name="Mock T."/>
            <person name="Neilson J.A."/>
            <person name="Onodera N.T."/>
            <person name="Poole A.M."/>
            <person name="Pritham E.J."/>
            <person name="Richards T.A."/>
            <person name="Rocap G."/>
            <person name="Roy S.W."/>
            <person name="Sarai C."/>
            <person name="Schaack S."/>
            <person name="Shirato S."/>
            <person name="Slamovits C.H."/>
            <person name="Spencer D.F."/>
            <person name="Suzuki S."/>
            <person name="Worden A.Z."/>
            <person name="Zauner S."/>
            <person name="Barry K."/>
            <person name="Bell C."/>
            <person name="Bharti A.K."/>
            <person name="Crow J.A."/>
            <person name="Grimwood J."/>
            <person name="Kramer R."/>
            <person name="Lindquist E."/>
            <person name="Lucas S."/>
            <person name="Salamov A."/>
            <person name="McFadden G.I."/>
            <person name="Lane C.E."/>
            <person name="Keeling P.J."/>
            <person name="Gray M.W."/>
            <person name="Grigoriev I.V."/>
            <person name="Archibald J.M."/>
        </authorList>
    </citation>
    <scope>NUCLEOTIDE SEQUENCE</scope>
    <source>
        <strain evidence="4">CCMP2712</strain>
    </source>
</reference>
<accession>L1K2W4</accession>